<organism evidence="5">
    <name type="scientific">Cupriavidus necator</name>
    <name type="common">Alcaligenes eutrophus</name>
    <name type="synonym">Ralstonia eutropha</name>
    <dbReference type="NCBI Taxonomy" id="106590"/>
    <lineage>
        <taxon>Bacteria</taxon>
        <taxon>Pseudomonadati</taxon>
        <taxon>Pseudomonadota</taxon>
        <taxon>Betaproteobacteria</taxon>
        <taxon>Burkholderiales</taxon>
        <taxon>Burkholderiaceae</taxon>
        <taxon>Cupriavidus</taxon>
    </lineage>
</organism>
<keyword evidence="3" id="KW-0804">Transcription</keyword>
<name>A0A1K0IUT4_CUPNE</name>
<sequence length="313" mass="33901">MGQTPPRTQLLATTAGGTMPAIPTTPRYGSATSHWDGFVLERHLLPAGALDTTVMPVHCLAVPIGRHPVAICWHVNGRRLDGAMAPNQVYFRAAGDALSSAWSAPLDAIYFSVRPDAVVLAHEQTHERSAPDLRSDFAGGADNGLVQLVLALDAHVQGGSVGGSLLDQSLLLAISLRVALLYGGGRQVATALAARQRGLLSRHTLARLDDFILAHLSQPLTIDAIAAAVHISPFHLCRMFRKTRQVSLWQYVLICRVEYARKLIRRHPDMSLSDVAAASGFDSYTQFFAAFRKFSGASPSDFRRNAHVQARQA</sequence>
<dbReference type="SUPFAM" id="SSF46689">
    <property type="entry name" value="Homeodomain-like"/>
    <property type="match status" value="2"/>
</dbReference>
<protein>
    <submittedName>
        <fullName evidence="5">Transcriptional regulator, AraC-family</fullName>
    </submittedName>
</protein>
<evidence type="ECO:0000256" key="2">
    <source>
        <dbReference type="ARBA" id="ARBA00023125"/>
    </source>
</evidence>
<dbReference type="PROSITE" id="PS00041">
    <property type="entry name" value="HTH_ARAC_FAMILY_1"/>
    <property type="match status" value="1"/>
</dbReference>
<evidence type="ECO:0000259" key="4">
    <source>
        <dbReference type="PROSITE" id="PS01124"/>
    </source>
</evidence>
<accession>A0A1K0IUT4</accession>
<dbReference type="Gene3D" id="1.10.10.60">
    <property type="entry name" value="Homeodomain-like"/>
    <property type="match status" value="1"/>
</dbReference>
<dbReference type="InterPro" id="IPR009057">
    <property type="entry name" value="Homeodomain-like_sf"/>
</dbReference>
<reference evidence="5" key="1">
    <citation type="submission" date="2016-09" db="EMBL/GenBank/DDBJ databases">
        <authorList>
            <person name="Capua I."/>
            <person name="De Benedictis P."/>
            <person name="Joannis T."/>
            <person name="Lombin L.H."/>
            <person name="Cattoli G."/>
        </authorList>
    </citation>
    <scope>NUCLEOTIDE SEQUENCE</scope>
    <source>
        <strain evidence="5">B9</strain>
    </source>
</reference>
<dbReference type="InterPro" id="IPR050204">
    <property type="entry name" value="AraC_XylS_family_regulators"/>
</dbReference>
<gene>
    <name evidence="5" type="ORF">CNECB9_3430034</name>
</gene>
<evidence type="ECO:0000256" key="1">
    <source>
        <dbReference type="ARBA" id="ARBA00023015"/>
    </source>
</evidence>
<dbReference type="InterPro" id="IPR018062">
    <property type="entry name" value="HTH_AraC-typ_CS"/>
</dbReference>
<keyword evidence="2" id="KW-0238">DNA-binding</keyword>
<dbReference type="PANTHER" id="PTHR46796:SF14">
    <property type="entry name" value="TRANSCRIPTIONAL REGULATORY PROTEIN"/>
    <property type="match status" value="1"/>
</dbReference>
<dbReference type="Pfam" id="PF12833">
    <property type="entry name" value="HTH_18"/>
    <property type="match status" value="1"/>
</dbReference>
<dbReference type="PROSITE" id="PS01124">
    <property type="entry name" value="HTH_ARAC_FAMILY_2"/>
    <property type="match status" value="1"/>
</dbReference>
<dbReference type="AlphaFoldDB" id="A0A1K0IUT4"/>
<evidence type="ECO:0000313" key="5">
    <source>
        <dbReference type="EMBL" id="SCU76770.1"/>
    </source>
</evidence>
<dbReference type="InterPro" id="IPR018060">
    <property type="entry name" value="HTH_AraC"/>
</dbReference>
<dbReference type="EMBL" id="FMSH01000272">
    <property type="protein sequence ID" value="SCU76770.1"/>
    <property type="molecule type" value="Genomic_DNA"/>
</dbReference>
<keyword evidence="1" id="KW-0805">Transcription regulation</keyword>
<proteinExistence type="predicted"/>
<feature type="domain" description="HTH araC/xylS-type" evidence="4">
    <location>
        <begin position="206"/>
        <end position="305"/>
    </location>
</feature>
<dbReference type="PANTHER" id="PTHR46796">
    <property type="entry name" value="HTH-TYPE TRANSCRIPTIONAL ACTIVATOR RHAS-RELATED"/>
    <property type="match status" value="1"/>
</dbReference>
<dbReference type="SMART" id="SM00342">
    <property type="entry name" value="HTH_ARAC"/>
    <property type="match status" value="1"/>
</dbReference>
<evidence type="ECO:0000256" key="3">
    <source>
        <dbReference type="ARBA" id="ARBA00023163"/>
    </source>
</evidence>
<dbReference type="GO" id="GO:0043565">
    <property type="term" value="F:sequence-specific DNA binding"/>
    <property type="evidence" value="ECO:0007669"/>
    <property type="project" value="InterPro"/>
</dbReference>
<dbReference type="GO" id="GO:0003700">
    <property type="term" value="F:DNA-binding transcription factor activity"/>
    <property type="evidence" value="ECO:0007669"/>
    <property type="project" value="InterPro"/>
</dbReference>